<sequence>MSFLPSPHSFLNGDRVNDSQQLLNVAKKIKETLSMETVRNAYYDWKEWVTMMETVEKGASDLSFLQSRCFRTTLLSLQTKHQLRANPPQTEENSRTVVSSDKIHTHIHHLPFETDVSTNWMNLSSSLLSSTISTETSLPSHLLSSLDHRTASTDSSGLSSTISTKTSLPSHLLSSLDHRTSSTDSSGLSSTLSTKTSRPSQQSSSPSQHVSSEQLIFQSDSLVRHSRQTLSSIHLILTRPPPPSFPWSIPRSFKSESELDAHIQPTPHFVDQNEKFDTSVFDETDDMSLVASLRRCRVVVETTHSTQCIVDVDTFRTLLVSGLHSSNLTVQFECCDLFLEIRQLRPIADDPRERRLQSLQKAFRDGTFWEKMTLLILWGLWYDNKAQKGHRQMMVESDFDFDGFLSADLSDTNLFDTACIFVGKVIYSAEVLMSHRWKMDFLLSFEKRHRMMSRLSSDPSPSSGQKRSSLFLSPAAAGLGLLLSVFRGYCFPSALTELITTDLDPNPTTYSRGVNPAYFFNHTSIAPKHRHSFFPMDLMFERFLRNDPDAFFDGRPRMDDLPSRKFLFTHSVGLHALLRRCPQLNLNQTGLHNLIIMLVVMILHQEITQDEIYKLFANFPPPRLFNTLLSSPPNVRATKILWVHFLLFFTSFSLFTEPFGACSSLAKVFKLLIRFEKEFDEIERKLLRRAGDVVVSLHWLSIPAPFDSPLLCHLPSLAGAQRGLLQTLSSHSGIPSLARQHRFESSLSNLITGLNEGWFFSSRVHLLSLYVRHLNSIEFDSSTIGRWHMNFITQHLLHPAPALVSAAFEFFHRFVSVSSDAVRMELVKKGLLDHVVFAVSNSSYMDVYTNQCSSTG</sequence>
<evidence type="ECO:0000313" key="2">
    <source>
        <dbReference type="EMBL" id="KAK2946815.1"/>
    </source>
</evidence>
<organism evidence="2 3">
    <name type="scientific">Blattamonas nauphoetae</name>
    <dbReference type="NCBI Taxonomy" id="2049346"/>
    <lineage>
        <taxon>Eukaryota</taxon>
        <taxon>Metamonada</taxon>
        <taxon>Preaxostyla</taxon>
        <taxon>Oxymonadida</taxon>
        <taxon>Blattamonas</taxon>
    </lineage>
</organism>
<reference evidence="2 3" key="1">
    <citation type="journal article" date="2022" name="bioRxiv">
        <title>Genomics of Preaxostyla Flagellates Illuminates Evolutionary Transitions and the Path Towards Mitochondrial Loss.</title>
        <authorList>
            <person name="Novak L.V.F."/>
            <person name="Treitli S.C."/>
            <person name="Pyrih J."/>
            <person name="Halakuc P."/>
            <person name="Pipaliya S.V."/>
            <person name="Vacek V."/>
            <person name="Brzon O."/>
            <person name="Soukal P."/>
            <person name="Eme L."/>
            <person name="Dacks J.B."/>
            <person name="Karnkowska A."/>
            <person name="Elias M."/>
            <person name="Hampl V."/>
        </authorList>
    </citation>
    <scope>NUCLEOTIDE SEQUENCE [LARGE SCALE GENOMIC DNA]</scope>
    <source>
        <strain evidence="2">NAU3</strain>
        <tissue evidence="2">Gut</tissue>
    </source>
</reference>
<protein>
    <recommendedName>
        <fullName evidence="4">ELMO domain-containing protein</fullName>
    </recommendedName>
</protein>
<evidence type="ECO:0000313" key="3">
    <source>
        <dbReference type="Proteomes" id="UP001281761"/>
    </source>
</evidence>
<feature type="compositionally biased region" description="Polar residues" evidence="1">
    <location>
        <begin position="87"/>
        <end position="99"/>
    </location>
</feature>
<accession>A0ABQ9X549</accession>
<gene>
    <name evidence="2" type="ORF">BLNAU_18273</name>
</gene>
<feature type="region of interest" description="Disordered" evidence="1">
    <location>
        <begin position="173"/>
        <end position="212"/>
    </location>
</feature>
<comment type="caution">
    <text evidence="2">The sequence shown here is derived from an EMBL/GenBank/DDBJ whole genome shotgun (WGS) entry which is preliminary data.</text>
</comment>
<name>A0ABQ9X549_9EUKA</name>
<feature type="region of interest" description="Disordered" evidence="1">
    <location>
        <begin position="81"/>
        <end position="100"/>
    </location>
</feature>
<evidence type="ECO:0008006" key="4">
    <source>
        <dbReference type="Google" id="ProtNLM"/>
    </source>
</evidence>
<proteinExistence type="predicted"/>
<dbReference type="EMBL" id="JARBJD010000218">
    <property type="protein sequence ID" value="KAK2946815.1"/>
    <property type="molecule type" value="Genomic_DNA"/>
</dbReference>
<dbReference type="Proteomes" id="UP001281761">
    <property type="component" value="Unassembled WGS sequence"/>
</dbReference>
<keyword evidence="3" id="KW-1185">Reference proteome</keyword>
<evidence type="ECO:0000256" key="1">
    <source>
        <dbReference type="SAM" id="MobiDB-lite"/>
    </source>
</evidence>
<feature type="compositionally biased region" description="Low complexity" evidence="1">
    <location>
        <begin position="182"/>
        <end position="212"/>
    </location>
</feature>